<proteinExistence type="predicted"/>
<comment type="caution">
    <text evidence="1">The sequence shown here is derived from an EMBL/GenBank/DDBJ whole genome shotgun (WGS) entry which is preliminary data.</text>
</comment>
<dbReference type="RefSeq" id="WP_307349214.1">
    <property type="nucleotide sequence ID" value="NZ_JAUSVS010000003.1"/>
</dbReference>
<sequence length="305" mass="34483">MKYYLRIGPSGKAMGVWGVSQREAIRIGLADAKNGAGTYFKAEPGEDIWSVIRKRADAWFEPDGRNPFHKLDLPPGHYYPRIARPNDQHTNDSPGMYPGEIADQDIIALGRGQLSVLTRLLDRICETIHPEKSNLQVFGHEIRNLLILACTEVETHWRGVLVANGVSKKRYSTNDYVKLISAMRLNEYSITLPSYPWLSPFSPFRTWGTTGKPTQELPWYDAYNAAKHDRELSMHRANLQHAFEAVCGCVIMMAAQFGWPSGLGYGTLIRKKLPNRGKPQMESKRDLHISLWIGKSVVASTLQFQ</sequence>
<dbReference type="Proteomes" id="UP001228905">
    <property type="component" value="Unassembled WGS sequence"/>
</dbReference>
<accession>A0ABU0IR60</accession>
<protein>
    <submittedName>
        <fullName evidence="1">Uncharacterized protein</fullName>
    </submittedName>
</protein>
<organism evidence="1 2">
    <name type="scientific">Caulobacter ginsengisoli</name>
    <dbReference type="NCBI Taxonomy" id="400775"/>
    <lineage>
        <taxon>Bacteria</taxon>
        <taxon>Pseudomonadati</taxon>
        <taxon>Pseudomonadota</taxon>
        <taxon>Alphaproteobacteria</taxon>
        <taxon>Caulobacterales</taxon>
        <taxon>Caulobacteraceae</taxon>
        <taxon>Caulobacter</taxon>
    </lineage>
</organism>
<name>A0ABU0IR60_9CAUL</name>
<dbReference type="EMBL" id="JAUSVS010000003">
    <property type="protein sequence ID" value="MDQ0464495.1"/>
    <property type="molecule type" value="Genomic_DNA"/>
</dbReference>
<gene>
    <name evidence="1" type="ORF">QO010_002276</name>
</gene>
<reference evidence="1 2" key="1">
    <citation type="submission" date="2023-07" db="EMBL/GenBank/DDBJ databases">
        <title>Genomic Encyclopedia of Type Strains, Phase IV (KMG-IV): sequencing the most valuable type-strain genomes for metagenomic binning, comparative biology and taxonomic classification.</title>
        <authorList>
            <person name="Goeker M."/>
        </authorList>
    </citation>
    <scope>NUCLEOTIDE SEQUENCE [LARGE SCALE GENOMIC DNA]</scope>
    <source>
        <strain evidence="1 2">DSM 18695</strain>
    </source>
</reference>
<keyword evidence="2" id="KW-1185">Reference proteome</keyword>
<evidence type="ECO:0000313" key="1">
    <source>
        <dbReference type="EMBL" id="MDQ0464495.1"/>
    </source>
</evidence>
<evidence type="ECO:0000313" key="2">
    <source>
        <dbReference type="Proteomes" id="UP001228905"/>
    </source>
</evidence>